<dbReference type="Pfam" id="PF01569">
    <property type="entry name" value="PAP2"/>
    <property type="match status" value="1"/>
</dbReference>
<dbReference type="RefSeq" id="WP_067553929.1">
    <property type="nucleotide sequence ID" value="NZ_CP016895.1"/>
</dbReference>
<protein>
    <recommendedName>
        <fullName evidence="1">undecaprenyl-diphosphate phosphatase</fullName>
        <ecNumber evidence="1">3.6.1.27</ecNumber>
    </recommendedName>
    <alternativeName>
        <fullName evidence="2">Undecaprenyl pyrophosphate phosphatase</fullName>
    </alternativeName>
</protein>
<dbReference type="AlphaFoldDB" id="A0A1B2LYS4"/>
<keyword evidence="4" id="KW-1133">Transmembrane helix</keyword>
<dbReference type="CDD" id="cd03385">
    <property type="entry name" value="PAP2_BcrC_like"/>
    <property type="match status" value="1"/>
</dbReference>
<feature type="transmembrane region" description="Helical" evidence="4">
    <location>
        <begin position="126"/>
        <end position="145"/>
    </location>
</feature>
<accession>A0A1B2LYS4</accession>
<feature type="transmembrane region" description="Helical" evidence="4">
    <location>
        <begin position="61"/>
        <end position="80"/>
    </location>
</feature>
<feature type="transmembrane region" description="Helical" evidence="4">
    <location>
        <begin position="151"/>
        <end position="169"/>
    </location>
</feature>
<name>A0A1B2LYS4_9GAMM</name>
<dbReference type="Proteomes" id="UP000093391">
    <property type="component" value="Chromosome"/>
</dbReference>
<dbReference type="InterPro" id="IPR000326">
    <property type="entry name" value="PAP2/HPO"/>
</dbReference>
<keyword evidence="7" id="KW-1185">Reference proteome</keyword>
<keyword evidence="4" id="KW-0472">Membrane</keyword>
<dbReference type="GO" id="GO:0050380">
    <property type="term" value="F:undecaprenyl-diphosphatase activity"/>
    <property type="evidence" value="ECO:0007669"/>
    <property type="project" value="UniProtKB-EC"/>
</dbReference>
<evidence type="ECO:0000313" key="6">
    <source>
        <dbReference type="EMBL" id="AOA58112.1"/>
    </source>
</evidence>
<dbReference type="PANTHER" id="PTHR14969">
    <property type="entry name" value="SPHINGOSINE-1-PHOSPHATE PHOSPHOHYDROLASE"/>
    <property type="match status" value="1"/>
</dbReference>
<dbReference type="KEGG" id="ala:BFG52_06935"/>
<evidence type="ECO:0000256" key="1">
    <source>
        <dbReference type="ARBA" id="ARBA00012374"/>
    </source>
</evidence>
<comment type="catalytic activity">
    <reaction evidence="3">
        <text>di-trans,octa-cis-undecaprenyl diphosphate + H2O = di-trans,octa-cis-undecaprenyl phosphate + phosphate + H(+)</text>
        <dbReference type="Rhea" id="RHEA:28094"/>
        <dbReference type="ChEBI" id="CHEBI:15377"/>
        <dbReference type="ChEBI" id="CHEBI:15378"/>
        <dbReference type="ChEBI" id="CHEBI:43474"/>
        <dbReference type="ChEBI" id="CHEBI:58405"/>
        <dbReference type="ChEBI" id="CHEBI:60392"/>
        <dbReference type="EC" id="3.6.1.27"/>
    </reaction>
</comment>
<dbReference type="OrthoDB" id="9801622at2"/>
<dbReference type="GO" id="GO:0005886">
    <property type="term" value="C:plasma membrane"/>
    <property type="evidence" value="ECO:0007669"/>
    <property type="project" value="InterPro"/>
</dbReference>
<reference evidence="6 7" key="1">
    <citation type="submission" date="2016-08" db="EMBL/GenBank/DDBJ databases">
        <authorList>
            <person name="Seilhamer J.J."/>
        </authorList>
    </citation>
    <scope>NUCLEOTIDE SEQUENCE [LARGE SCALE GENOMIC DNA]</scope>
    <source>
        <strain evidence="6 7">BRTC-1</strain>
    </source>
</reference>
<evidence type="ECO:0000256" key="4">
    <source>
        <dbReference type="SAM" id="Phobius"/>
    </source>
</evidence>
<dbReference type="SMART" id="SM00014">
    <property type="entry name" value="acidPPc"/>
    <property type="match status" value="1"/>
</dbReference>
<dbReference type="PANTHER" id="PTHR14969:SF13">
    <property type="entry name" value="AT30094P"/>
    <property type="match status" value="1"/>
</dbReference>
<dbReference type="STRING" id="1789224.BFG52_06935"/>
<keyword evidence="4" id="KW-0812">Transmembrane</keyword>
<dbReference type="EC" id="3.6.1.27" evidence="1"/>
<proteinExistence type="predicted"/>
<feature type="domain" description="Phosphatidic acid phosphatase type 2/haloperoxidase" evidence="5">
    <location>
        <begin position="58"/>
        <end position="166"/>
    </location>
</feature>
<dbReference type="EMBL" id="CP016895">
    <property type="protein sequence ID" value="AOA58112.1"/>
    <property type="molecule type" value="Genomic_DNA"/>
</dbReference>
<evidence type="ECO:0000256" key="3">
    <source>
        <dbReference type="ARBA" id="ARBA00047594"/>
    </source>
</evidence>
<evidence type="ECO:0000313" key="7">
    <source>
        <dbReference type="Proteomes" id="UP000093391"/>
    </source>
</evidence>
<organism evidence="6 7">
    <name type="scientific">Acinetobacter larvae</name>
    <dbReference type="NCBI Taxonomy" id="1789224"/>
    <lineage>
        <taxon>Bacteria</taxon>
        <taxon>Pseudomonadati</taxon>
        <taxon>Pseudomonadota</taxon>
        <taxon>Gammaproteobacteria</taxon>
        <taxon>Moraxellales</taxon>
        <taxon>Moraxellaceae</taxon>
        <taxon>Acinetobacter</taxon>
    </lineage>
</organism>
<sequence length="199" mass="22735">MSLEHLNITLFQYINAPISASNFDIHLAIFLAKDTLYLLAIFLLAYWAFGQYTQKSLALKAMINCAIALLVGYLISLVYPHPRPFVLGVGQNLIEHAATYSFPSNHMLIFSSVLFSFLLAKKYAIAIILGATTFLMAWSRIYVGVHFPFDMFGALMVTACCSYVVHYVWPYCQGPIMHYSLYIYHLIFRPFIHRGWLSK</sequence>
<feature type="transmembrane region" description="Helical" evidence="4">
    <location>
        <begin position="100"/>
        <end position="119"/>
    </location>
</feature>
<dbReference type="InterPro" id="IPR033879">
    <property type="entry name" value="UPP_Pase"/>
</dbReference>
<dbReference type="SUPFAM" id="SSF48317">
    <property type="entry name" value="Acid phosphatase/Vanadium-dependent haloperoxidase"/>
    <property type="match status" value="1"/>
</dbReference>
<evidence type="ECO:0000259" key="5">
    <source>
        <dbReference type="SMART" id="SM00014"/>
    </source>
</evidence>
<evidence type="ECO:0000256" key="2">
    <source>
        <dbReference type="ARBA" id="ARBA00032707"/>
    </source>
</evidence>
<feature type="transmembrane region" description="Helical" evidence="4">
    <location>
        <begin position="25"/>
        <end position="49"/>
    </location>
</feature>
<gene>
    <name evidence="6" type="ORF">BFG52_06935</name>
</gene>
<dbReference type="Gene3D" id="1.20.144.10">
    <property type="entry name" value="Phosphatidic acid phosphatase type 2/haloperoxidase"/>
    <property type="match status" value="1"/>
</dbReference>
<dbReference type="InterPro" id="IPR036938">
    <property type="entry name" value="PAP2/HPO_sf"/>
</dbReference>